<dbReference type="PANTHER" id="PTHR43065">
    <property type="entry name" value="SENSOR HISTIDINE KINASE"/>
    <property type="match status" value="1"/>
</dbReference>
<evidence type="ECO:0000256" key="3">
    <source>
        <dbReference type="ARBA" id="ARBA00022553"/>
    </source>
</evidence>
<evidence type="ECO:0000256" key="6">
    <source>
        <dbReference type="PROSITE-ProRule" id="PRU00169"/>
    </source>
</evidence>
<evidence type="ECO:0000259" key="9">
    <source>
        <dbReference type="PROSITE" id="PS50110"/>
    </source>
</evidence>
<dbReference type="SMART" id="SM00387">
    <property type="entry name" value="HATPase_c"/>
    <property type="match status" value="1"/>
</dbReference>
<feature type="modified residue" description="4-aspartylphosphate" evidence="6">
    <location>
        <position position="61"/>
    </location>
</feature>
<keyword evidence="4 10" id="KW-0418">Kinase</keyword>
<sequence length="462" mass="51466">MNSEQMNGDSGNILIIDDSPANLQLLMGLLSEKGYTIRPIPSGKLALQGIHLDYPDLILLDISMPEMDGYQVCQHLKEDERTRDIPVIFVSAFDEVLDKLKAFEVGGVDYITKPFQAEEVWARVKTHLSLHRLQQELQQKNELQDLKLAEQNVLLQQMNEQLGQTNQELCRRLEQLQEAQLQLVQGEKMATLGQLVAGVAHEINNPLGFIGGNIGAAQDYLQDLLEILALYQENTSPPESVLDEIEEFDPDFIREDFPKLIESMQTGCDRIQNISTSLRTFSRSDAGEKVKFNLHEGLDSTLLILKYRLKANEERPAIEIVKNYGDIPEVNCYVGPINQVFMNLLSNAIDALDESNAGKAFTEIETQPNCITISTKFGQDKKCIVVKIADNGRGMPEEVKAKIFEQGFTTKAVGKGTGLGLAIAYKIVQEKHGGTIAFISELGKGTEFTISIPVSNNTKNKK</sequence>
<dbReference type="InterPro" id="IPR003594">
    <property type="entry name" value="HATPase_dom"/>
</dbReference>
<name>A0A1L9QLV1_9CYAN</name>
<dbReference type="PROSITE" id="PS50109">
    <property type="entry name" value="HIS_KIN"/>
    <property type="match status" value="1"/>
</dbReference>
<dbReference type="GO" id="GO:0000155">
    <property type="term" value="F:phosphorelay sensor kinase activity"/>
    <property type="evidence" value="ECO:0007669"/>
    <property type="project" value="InterPro"/>
</dbReference>
<evidence type="ECO:0000256" key="4">
    <source>
        <dbReference type="ARBA" id="ARBA00022777"/>
    </source>
</evidence>
<keyword evidence="3 6" id="KW-0597">Phosphoprotein</keyword>
<dbReference type="STRING" id="1925591.BI308_20765"/>
<accession>A0A1L9QLV1</accession>
<dbReference type="InterPro" id="IPR011006">
    <property type="entry name" value="CheY-like_superfamily"/>
</dbReference>
<dbReference type="SUPFAM" id="SSF55874">
    <property type="entry name" value="ATPase domain of HSP90 chaperone/DNA topoisomerase II/histidine kinase"/>
    <property type="match status" value="1"/>
</dbReference>
<organism evidence="10 11">
    <name type="scientific">Roseofilum reptotaenium AO1-A</name>
    <dbReference type="NCBI Taxonomy" id="1925591"/>
    <lineage>
        <taxon>Bacteria</taxon>
        <taxon>Bacillati</taxon>
        <taxon>Cyanobacteriota</taxon>
        <taxon>Cyanophyceae</taxon>
        <taxon>Desertifilales</taxon>
        <taxon>Desertifilaceae</taxon>
        <taxon>Roseofilum</taxon>
    </lineage>
</organism>
<evidence type="ECO:0000259" key="8">
    <source>
        <dbReference type="PROSITE" id="PS50109"/>
    </source>
</evidence>
<keyword evidence="7" id="KW-0175">Coiled coil</keyword>
<dbReference type="CDD" id="cd19920">
    <property type="entry name" value="REC_PA4781-like"/>
    <property type="match status" value="1"/>
</dbReference>
<dbReference type="InterPro" id="IPR001789">
    <property type="entry name" value="Sig_transdc_resp-reg_receiver"/>
</dbReference>
<dbReference type="InterPro" id="IPR003661">
    <property type="entry name" value="HisK_dim/P_dom"/>
</dbReference>
<dbReference type="Gene3D" id="1.10.287.130">
    <property type="match status" value="1"/>
</dbReference>
<dbReference type="EMBL" id="MLAW01000048">
    <property type="protein sequence ID" value="OJJ20641.1"/>
    <property type="molecule type" value="Genomic_DNA"/>
</dbReference>
<dbReference type="Pfam" id="PF00072">
    <property type="entry name" value="Response_reg"/>
    <property type="match status" value="1"/>
</dbReference>
<dbReference type="Pfam" id="PF02518">
    <property type="entry name" value="HATPase_c"/>
    <property type="match status" value="1"/>
</dbReference>
<evidence type="ECO:0000313" key="10">
    <source>
        <dbReference type="EMBL" id="OJJ20641.1"/>
    </source>
</evidence>
<feature type="domain" description="Response regulatory" evidence="9">
    <location>
        <begin position="12"/>
        <end position="128"/>
    </location>
</feature>
<dbReference type="Proteomes" id="UP000183940">
    <property type="component" value="Unassembled WGS sequence"/>
</dbReference>
<gene>
    <name evidence="10" type="ORF">BI308_20765</name>
</gene>
<dbReference type="Gene3D" id="3.30.565.10">
    <property type="entry name" value="Histidine kinase-like ATPase, C-terminal domain"/>
    <property type="match status" value="1"/>
</dbReference>
<dbReference type="PANTHER" id="PTHR43065:SF50">
    <property type="entry name" value="HISTIDINE KINASE"/>
    <property type="match status" value="1"/>
</dbReference>
<evidence type="ECO:0000256" key="2">
    <source>
        <dbReference type="ARBA" id="ARBA00012438"/>
    </source>
</evidence>
<dbReference type="CDD" id="cd00082">
    <property type="entry name" value="HisKA"/>
    <property type="match status" value="1"/>
</dbReference>
<keyword evidence="4 10" id="KW-0808">Transferase</keyword>
<dbReference type="InterPro" id="IPR005467">
    <property type="entry name" value="His_kinase_dom"/>
</dbReference>
<feature type="coiled-coil region" evidence="7">
    <location>
        <begin position="148"/>
        <end position="179"/>
    </location>
</feature>
<dbReference type="InterPro" id="IPR004358">
    <property type="entry name" value="Sig_transdc_His_kin-like_C"/>
</dbReference>
<dbReference type="SMART" id="SM00448">
    <property type="entry name" value="REC"/>
    <property type="match status" value="1"/>
</dbReference>
<dbReference type="Pfam" id="PF00512">
    <property type="entry name" value="HisKA"/>
    <property type="match status" value="1"/>
</dbReference>
<evidence type="ECO:0000256" key="5">
    <source>
        <dbReference type="ARBA" id="ARBA00023012"/>
    </source>
</evidence>
<dbReference type="InterPro" id="IPR036890">
    <property type="entry name" value="HATPase_C_sf"/>
</dbReference>
<comment type="caution">
    <text evidence="10">The sequence shown here is derived from an EMBL/GenBank/DDBJ whole genome shotgun (WGS) entry which is preliminary data.</text>
</comment>
<dbReference type="SMART" id="SM00388">
    <property type="entry name" value="HisKA"/>
    <property type="match status" value="1"/>
</dbReference>
<keyword evidence="5" id="KW-0902">Two-component regulatory system</keyword>
<feature type="domain" description="Histidine kinase" evidence="8">
    <location>
        <begin position="198"/>
        <end position="456"/>
    </location>
</feature>
<comment type="catalytic activity">
    <reaction evidence="1">
        <text>ATP + protein L-histidine = ADP + protein N-phospho-L-histidine.</text>
        <dbReference type="EC" id="2.7.13.3"/>
    </reaction>
</comment>
<reference evidence="10" key="1">
    <citation type="submission" date="2016-10" db="EMBL/GenBank/DDBJ databases">
        <title>CRISPR-Cas defence system in Roseofilum reptotaenium: evidence of a bacteriophage-cyanobacterium arms race in the coral black band disease.</title>
        <authorList>
            <person name="Buerger P."/>
            <person name="Wood-Charlson E.M."/>
            <person name="Weynberg K.D."/>
            <person name="Willis B."/>
            <person name="Van Oppen M.J."/>
        </authorList>
    </citation>
    <scope>NUCLEOTIDE SEQUENCE [LARGE SCALE GENOMIC DNA]</scope>
    <source>
        <strain evidence="10">AO1-A</strain>
    </source>
</reference>
<dbReference type="SUPFAM" id="SSF52172">
    <property type="entry name" value="CheY-like"/>
    <property type="match status" value="1"/>
</dbReference>
<protein>
    <recommendedName>
        <fullName evidence="2">histidine kinase</fullName>
        <ecNumber evidence="2">2.7.13.3</ecNumber>
    </recommendedName>
</protein>
<evidence type="ECO:0000256" key="1">
    <source>
        <dbReference type="ARBA" id="ARBA00000085"/>
    </source>
</evidence>
<dbReference type="AlphaFoldDB" id="A0A1L9QLV1"/>
<evidence type="ECO:0000256" key="7">
    <source>
        <dbReference type="SAM" id="Coils"/>
    </source>
</evidence>
<evidence type="ECO:0000313" key="11">
    <source>
        <dbReference type="Proteomes" id="UP000183940"/>
    </source>
</evidence>
<dbReference type="PRINTS" id="PR00344">
    <property type="entry name" value="BCTRLSENSOR"/>
</dbReference>
<keyword evidence="11" id="KW-1185">Reference proteome</keyword>
<dbReference type="Gene3D" id="3.40.50.2300">
    <property type="match status" value="1"/>
</dbReference>
<dbReference type="PROSITE" id="PS50110">
    <property type="entry name" value="RESPONSE_REGULATORY"/>
    <property type="match status" value="1"/>
</dbReference>
<proteinExistence type="predicted"/>
<dbReference type="InterPro" id="IPR036097">
    <property type="entry name" value="HisK_dim/P_sf"/>
</dbReference>
<dbReference type="SUPFAM" id="SSF47384">
    <property type="entry name" value="Homodimeric domain of signal transducing histidine kinase"/>
    <property type="match status" value="1"/>
</dbReference>
<dbReference type="EC" id="2.7.13.3" evidence="2"/>